<sequence length="98" mass="10865">MCTDYQESPAASTKQEMTDGSSVVTDLYRDGRQVENTYDPDGRLVSQAFFDASGTRQKDLAFYPETGALWSENIVHPDGSTIGKYYTEDGALIPDEEL</sequence>
<dbReference type="Proteomes" id="UP000449092">
    <property type="component" value="Unassembled WGS sequence"/>
</dbReference>
<gene>
    <name evidence="2" type="ORF">F4X82_01405</name>
</gene>
<reference evidence="2 3" key="1">
    <citation type="submission" date="2019-09" db="EMBL/GenBank/DDBJ databases">
        <title>Characterisation of the sponge microbiome using genome-centric metagenomics.</title>
        <authorList>
            <person name="Engelberts J.P."/>
            <person name="Robbins S.J."/>
            <person name="De Goeij J.M."/>
            <person name="Aranda M."/>
            <person name="Bell S.C."/>
            <person name="Webster N.S."/>
        </authorList>
    </citation>
    <scope>NUCLEOTIDE SEQUENCE [LARGE SCALE GENOMIC DNA]</scope>
    <source>
        <strain evidence="2">SB0662_bin_43</strain>
    </source>
</reference>
<dbReference type="AlphaFoldDB" id="A0A845D9J2"/>
<dbReference type="EMBL" id="VXOY01000011">
    <property type="protein sequence ID" value="MYE38162.1"/>
    <property type="molecule type" value="Genomic_DNA"/>
</dbReference>
<organism evidence="2 3">
    <name type="scientific">Candidatus Spechtbacteria bacterium SB0662_bin_43</name>
    <dbReference type="NCBI Taxonomy" id="2604897"/>
    <lineage>
        <taxon>Bacteria</taxon>
        <taxon>Candidatus Spechtiibacteriota</taxon>
    </lineage>
</organism>
<proteinExistence type="predicted"/>
<evidence type="ECO:0000313" key="3">
    <source>
        <dbReference type="Proteomes" id="UP000449092"/>
    </source>
</evidence>
<comment type="caution">
    <text evidence="2">The sequence shown here is derived from an EMBL/GenBank/DDBJ whole genome shotgun (WGS) entry which is preliminary data.</text>
</comment>
<evidence type="ECO:0000256" key="1">
    <source>
        <dbReference type="SAM" id="MobiDB-lite"/>
    </source>
</evidence>
<evidence type="ECO:0008006" key="4">
    <source>
        <dbReference type="Google" id="ProtNLM"/>
    </source>
</evidence>
<accession>A0A845D9J2</accession>
<protein>
    <recommendedName>
        <fullName evidence="4">Toxin-antitoxin system YwqK family antitoxin</fullName>
    </recommendedName>
</protein>
<feature type="region of interest" description="Disordered" evidence="1">
    <location>
        <begin position="1"/>
        <end position="24"/>
    </location>
</feature>
<dbReference type="Gene3D" id="3.90.930.1">
    <property type="match status" value="1"/>
</dbReference>
<evidence type="ECO:0000313" key="2">
    <source>
        <dbReference type="EMBL" id="MYE38162.1"/>
    </source>
</evidence>
<name>A0A845D9J2_9BACT</name>